<dbReference type="PRINTS" id="PR00735">
    <property type="entry name" value="GLHYDRLASE8"/>
</dbReference>
<evidence type="ECO:0000256" key="5">
    <source>
        <dbReference type="ARBA" id="ARBA00023001"/>
    </source>
</evidence>
<keyword evidence="7" id="KW-0624">Polysaccharide degradation</keyword>
<dbReference type="EMBL" id="CP123384">
    <property type="protein sequence ID" value="XCC93893.1"/>
    <property type="molecule type" value="Genomic_DNA"/>
</dbReference>
<gene>
    <name evidence="8" type="ORF">PVT71_01425</name>
</gene>
<accession>A0AAU8AG83</accession>
<reference evidence="8" key="1">
    <citation type="submission" date="2023-02" db="EMBL/GenBank/DDBJ databases">
        <title>Description and genomic characterization of Salipiger bruguierae sp. nov., isolated from the sediment of mangrove plant Bruguiera sexangula.</title>
        <authorList>
            <person name="Long M."/>
        </authorList>
    </citation>
    <scope>NUCLEOTIDE SEQUENCE</scope>
    <source>
        <strain evidence="8">H15</strain>
    </source>
</reference>
<dbReference type="InterPro" id="IPR008928">
    <property type="entry name" value="6-hairpin_glycosidase_sf"/>
</dbReference>
<dbReference type="InterPro" id="IPR002037">
    <property type="entry name" value="Glyco_hydro_8"/>
</dbReference>
<dbReference type="GO" id="GO:0008810">
    <property type="term" value="F:cellulase activity"/>
    <property type="evidence" value="ECO:0007669"/>
    <property type="project" value="UniProtKB-EC"/>
</dbReference>
<keyword evidence="4 8" id="KW-0378">Hydrolase</keyword>
<dbReference type="GO" id="GO:0030245">
    <property type="term" value="P:cellulose catabolic process"/>
    <property type="evidence" value="ECO:0007669"/>
    <property type="project" value="UniProtKB-KW"/>
</dbReference>
<organism evidence="8">
    <name type="scientific">Alloyangia sp. H15</name>
    <dbReference type="NCBI Taxonomy" id="3029062"/>
    <lineage>
        <taxon>Bacteria</taxon>
        <taxon>Pseudomonadati</taxon>
        <taxon>Pseudomonadota</taxon>
        <taxon>Alphaproteobacteria</taxon>
        <taxon>Rhodobacterales</taxon>
        <taxon>Roseobacteraceae</taxon>
        <taxon>Alloyangia</taxon>
    </lineage>
</organism>
<dbReference type="Pfam" id="PF01270">
    <property type="entry name" value="Glyco_hydro_8"/>
    <property type="match status" value="1"/>
</dbReference>
<dbReference type="Gene3D" id="1.50.10.10">
    <property type="match status" value="1"/>
</dbReference>
<evidence type="ECO:0000256" key="2">
    <source>
        <dbReference type="ARBA" id="ARBA00009209"/>
    </source>
</evidence>
<dbReference type="EC" id="3.2.1.4" evidence="3"/>
<evidence type="ECO:0000256" key="3">
    <source>
        <dbReference type="ARBA" id="ARBA00012601"/>
    </source>
</evidence>
<evidence type="ECO:0000256" key="4">
    <source>
        <dbReference type="ARBA" id="ARBA00022801"/>
    </source>
</evidence>
<keyword evidence="5" id="KW-0136">Cellulose degradation</keyword>
<evidence type="ECO:0000256" key="1">
    <source>
        <dbReference type="ARBA" id="ARBA00000966"/>
    </source>
</evidence>
<evidence type="ECO:0000256" key="7">
    <source>
        <dbReference type="ARBA" id="ARBA00023326"/>
    </source>
</evidence>
<proteinExistence type="inferred from homology"/>
<evidence type="ECO:0000256" key="6">
    <source>
        <dbReference type="ARBA" id="ARBA00023295"/>
    </source>
</evidence>
<comment type="catalytic activity">
    <reaction evidence="1">
        <text>Endohydrolysis of (1-&gt;4)-beta-D-glucosidic linkages in cellulose, lichenin and cereal beta-D-glucans.</text>
        <dbReference type="EC" id="3.2.1.4"/>
    </reaction>
</comment>
<keyword evidence="6" id="KW-0326">Glycosidase</keyword>
<comment type="similarity">
    <text evidence="2">Belongs to the glycosyl hydrolase 8 (cellulase D) family.</text>
</comment>
<keyword evidence="7" id="KW-0119">Carbohydrate metabolism</keyword>
<name>A0AAU8AG83_9RHOB</name>
<sequence>MLNRRHMLAGAAAMAMAGGKAAAESEESIQCWRLWRARFVQPDGRVVDDLQNATSHSEGQGYGLLLAQAHGDERTFRQLEDWTAHNLAIRDDNLMAWQWVPRRRDNIEDWHNATDGDLFRAWALLRAARDSGWYQYHEKAVAIARDIAALCLAPDPRAPGELLLKPGAESRATPERVLFNPSYLMSRALRELGFAAEEPGLIRAADHGETVLAELARQPILPDWIDVTPEGFAPPQEHELRSGYDALRVPLYLVWSGRGGNPAVTKMRDALKSAPTQGMIGVNFDASGALLDESDYAGYRAIAALADCAPLAPHTPRDSAQSYYPATLQLLASIAKREQTQC</sequence>
<dbReference type="RefSeq" id="WP_353472716.1">
    <property type="nucleotide sequence ID" value="NZ_CP123384.1"/>
</dbReference>
<dbReference type="InterPro" id="IPR012341">
    <property type="entry name" value="6hp_glycosidase-like_sf"/>
</dbReference>
<protein>
    <recommendedName>
        <fullName evidence="3">cellulase</fullName>
        <ecNumber evidence="3">3.2.1.4</ecNumber>
    </recommendedName>
</protein>
<evidence type="ECO:0000313" key="8">
    <source>
        <dbReference type="EMBL" id="XCC93893.1"/>
    </source>
</evidence>
<dbReference type="SUPFAM" id="SSF48208">
    <property type="entry name" value="Six-hairpin glycosidases"/>
    <property type="match status" value="1"/>
</dbReference>
<dbReference type="AlphaFoldDB" id="A0AAU8AG83"/>